<dbReference type="InterPro" id="IPR027385">
    <property type="entry name" value="Beta-barrel_OMP"/>
</dbReference>
<proteinExistence type="predicted"/>
<reference evidence="3" key="1">
    <citation type="submission" date="2020-06" db="EMBL/GenBank/DDBJ databases">
        <authorList>
            <person name="Dong N."/>
        </authorList>
    </citation>
    <scope>NUCLEOTIDE SEQUENCE</scope>
    <source>
        <strain evidence="3">DF46-2-2</strain>
    </source>
</reference>
<dbReference type="RefSeq" id="WP_286593453.1">
    <property type="nucleotide sequence ID" value="NZ_JACANB010000002.1"/>
</dbReference>
<gene>
    <name evidence="3" type="ORF">HX099_05195</name>
</gene>
<dbReference type="SUPFAM" id="SSF56925">
    <property type="entry name" value="OMPA-like"/>
    <property type="match status" value="1"/>
</dbReference>
<dbReference type="InterPro" id="IPR006315">
    <property type="entry name" value="OM_autotransptr_brl_dom"/>
</dbReference>
<dbReference type="Pfam" id="PF13505">
    <property type="entry name" value="OMP_b-brl"/>
    <property type="match status" value="1"/>
</dbReference>
<evidence type="ECO:0000313" key="4">
    <source>
        <dbReference type="Proteomes" id="UP001173465"/>
    </source>
</evidence>
<dbReference type="NCBIfam" id="TIGR01414">
    <property type="entry name" value="autotrans_barl"/>
    <property type="match status" value="1"/>
</dbReference>
<sequence>MFATAVLCFSVHAQAFDLSEANGYVFGNIGSAYSKKPSEAKKIDATMTDGYRYGGRAKYEGSDTAFKLGAGLNLDETFAVELQYADFGKRKYKVTTTQPATGKVNYETWGLGLNVVAGAYIDAAESIRLYGKAGINHMKTDVKLKEDLVFTDGKSSKKKRRISPSLGLGASFDITKELALTAEYDYYHEPSKNFVKTDLHMGSVGVRYNF</sequence>
<dbReference type="EMBL" id="JACANB010000002">
    <property type="protein sequence ID" value="MDM1696062.1"/>
    <property type="molecule type" value="Genomic_DNA"/>
</dbReference>
<dbReference type="Proteomes" id="UP001173465">
    <property type="component" value="Unassembled WGS sequence"/>
</dbReference>
<evidence type="ECO:0000259" key="2">
    <source>
        <dbReference type="Pfam" id="PF13505"/>
    </source>
</evidence>
<evidence type="ECO:0000313" key="3">
    <source>
        <dbReference type="EMBL" id="MDM1696062.1"/>
    </source>
</evidence>
<dbReference type="Gene3D" id="2.40.160.20">
    <property type="match status" value="1"/>
</dbReference>
<keyword evidence="1" id="KW-0732">Signal</keyword>
<accession>A0AAW7DQW5</accession>
<evidence type="ECO:0000256" key="1">
    <source>
        <dbReference type="ARBA" id="ARBA00022729"/>
    </source>
</evidence>
<reference evidence="3" key="2">
    <citation type="journal article" date="2022" name="Sci. Total Environ.">
        <title>Prevalence, transmission, and molecular epidemiology of tet(X)-positive bacteria among humans, animals, and environmental niches in China: An epidemiological, and genomic-based study.</title>
        <authorList>
            <person name="Dong N."/>
            <person name="Zeng Y."/>
            <person name="Cai C."/>
            <person name="Sun C."/>
            <person name="Lu J."/>
            <person name="Liu C."/>
            <person name="Zhou H."/>
            <person name="Sun Q."/>
            <person name="Shu L."/>
            <person name="Wang H."/>
            <person name="Wang Y."/>
            <person name="Wang S."/>
            <person name="Wu C."/>
            <person name="Chan E.W."/>
            <person name="Chen G."/>
            <person name="Shen Z."/>
            <person name="Chen S."/>
            <person name="Zhang R."/>
        </authorList>
    </citation>
    <scope>NUCLEOTIDE SEQUENCE</scope>
    <source>
        <strain evidence="3">DF46-2-2</strain>
    </source>
</reference>
<name>A0AAW7DQW5_9GAMM</name>
<feature type="domain" description="Outer membrane protein beta-barrel" evidence="2">
    <location>
        <begin position="3"/>
        <end position="210"/>
    </location>
</feature>
<comment type="caution">
    <text evidence="3">The sequence shown here is derived from an EMBL/GenBank/DDBJ whole genome shotgun (WGS) entry which is preliminary data.</text>
</comment>
<protein>
    <submittedName>
        <fullName evidence="3">Porin family protein</fullName>
    </submittedName>
</protein>
<organism evidence="3 4">
    <name type="scientific">Thiopseudomonas alkaliphila</name>
    <dbReference type="NCBI Taxonomy" id="1697053"/>
    <lineage>
        <taxon>Bacteria</taxon>
        <taxon>Pseudomonadati</taxon>
        <taxon>Pseudomonadota</taxon>
        <taxon>Gammaproteobacteria</taxon>
        <taxon>Pseudomonadales</taxon>
        <taxon>Pseudomonadaceae</taxon>
        <taxon>Thiopseudomonas</taxon>
    </lineage>
</organism>
<dbReference type="InterPro" id="IPR011250">
    <property type="entry name" value="OMP/PagP_B-barrel"/>
</dbReference>
<dbReference type="GO" id="GO:0019867">
    <property type="term" value="C:outer membrane"/>
    <property type="evidence" value="ECO:0007669"/>
    <property type="project" value="InterPro"/>
</dbReference>
<dbReference type="AlphaFoldDB" id="A0AAW7DQW5"/>